<dbReference type="GO" id="GO:0140291">
    <property type="term" value="P:peptidyl-glutamate ADP-deribosylation"/>
    <property type="evidence" value="ECO:0007669"/>
    <property type="project" value="TreeGrafter"/>
</dbReference>
<organism evidence="3 4">
    <name type="scientific">Sphingomonas alpina</name>
    <dbReference type="NCBI Taxonomy" id="653931"/>
    <lineage>
        <taxon>Bacteria</taxon>
        <taxon>Pseudomonadati</taxon>
        <taxon>Pseudomonadota</taxon>
        <taxon>Alphaproteobacteria</taxon>
        <taxon>Sphingomonadales</taxon>
        <taxon>Sphingomonadaceae</taxon>
        <taxon>Sphingomonas</taxon>
    </lineage>
</organism>
<reference evidence="3 4" key="1">
    <citation type="submission" date="2020-09" db="EMBL/GenBank/DDBJ databases">
        <title>Sphingomonas sp., a new species isolated from pork steak.</title>
        <authorList>
            <person name="Heidler von Heilborn D."/>
        </authorList>
    </citation>
    <scope>NUCLEOTIDE SEQUENCE [LARGE SCALE GENOMIC DNA]</scope>
    <source>
        <strain evidence="4">S8-3T</strain>
    </source>
</reference>
<sequence length="151" mass="16480">MHTVRGDLLALACEGEFDVIVHGCNCQCQMGKGIALAIKRQFPAAYAADLETEKGSREKLGSFSAAKVEQDGHSFIIVNAYTQFHWRGAGMKADYDAIRHVMRAIALQFRDCRIGYPKIGAGLAGGDWSVISAIIDSELDGLNHTYVEFSP</sequence>
<evidence type="ECO:0000313" key="3">
    <source>
        <dbReference type="EMBL" id="QNQ09975.1"/>
    </source>
</evidence>
<dbReference type="PANTHER" id="PTHR12521:SF0">
    <property type="entry name" value="ADP-RIBOSE GLYCOHYDROLASE OARD1"/>
    <property type="match status" value="1"/>
</dbReference>
<comment type="catalytic activity">
    <reaction evidence="1">
        <text>an N-(ADP-alpha-D-ribosyl)-thymidine in DNA + H2O = a thymidine in DNA + ADP-D-ribose</text>
        <dbReference type="Rhea" id="RHEA:71655"/>
        <dbReference type="Rhea" id="RHEA-COMP:13556"/>
        <dbReference type="Rhea" id="RHEA-COMP:18051"/>
        <dbReference type="ChEBI" id="CHEBI:15377"/>
        <dbReference type="ChEBI" id="CHEBI:57967"/>
        <dbReference type="ChEBI" id="CHEBI:137386"/>
        <dbReference type="ChEBI" id="CHEBI:191199"/>
    </reaction>
    <physiologicalReaction direction="left-to-right" evidence="1">
        <dbReference type="Rhea" id="RHEA:71656"/>
    </physiologicalReaction>
</comment>
<keyword evidence="4" id="KW-1185">Reference proteome</keyword>
<dbReference type="SUPFAM" id="SSF52949">
    <property type="entry name" value="Macro domain-like"/>
    <property type="match status" value="1"/>
</dbReference>
<dbReference type="EMBL" id="CP061038">
    <property type="protein sequence ID" value="QNQ09975.1"/>
    <property type="molecule type" value="Genomic_DNA"/>
</dbReference>
<name>A0A7H0LJX2_9SPHN</name>
<dbReference type="InterPro" id="IPR043472">
    <property type="entry name" value="Macro_dom-like"/>
</dbReference>
<accession>A0A7H0LJX2</accession>
<dbReference type="PROSITE" id="PS51154">
    <property type="entry name" value="MACRO"/>
    <property type="match status" value="1"/>
</dbReference>
<dbReference type="Gene3D" id="3.40.220.10">
    <property type="entry name" value="Leucine Aminopeptidase, subunit E, domain 1"/>
    <property type="match status" value="1"/>
</dbReference>
<dbReference type="RefSeq" id="WP_187762283.1">
    <property type="nucleotide sequence ID" value="NZ_CP061038.1"/>
</dbReference>
<dbReference type="SMART" id="SM00506">
    <property type="entry name" value="A1pp"/>
    <property type="match status" value="1"/>
</dbReference>
<evidence type="ECO:0000313" key="4">
    <source>
        <dbReference type="Proteomes" id="UP000516148"/>
    </source>
</evidence>
<evidence type="ECO:0000256" key="1">
    <source>
        <dbReference type="ARBA" id="ARBA00035885"/>
    </source>
</evidence>
<dbReference type="InterPro" id="IPR050892">
    <property type="entry name" value="ADP-ribose_metab_enzymes"/>
</dbReference>
<dbReference type="InterPro" id="IPR002589">
    <property type="entry name" value="Macro_dom"/>
</dbReference>
<dbReference type="Pfam" id="PF01661">
    <property type="entry name" value="Macro"/>
    <property type="match status" value="1"/>
</dbReference>
<dbReference type="AlphaFoldDB" id="A0A7H0LJX2"/>
<evidence type="ECO:0000259" key="2">
    <source>
        <dbReference type="PROSITE" id="PS51154"/>
    </source>
</evidence>
<protein>
    <submittedName>
        <fullName evidence="3">Macro domain-containing protein</fullName>
    </submittedName>
</protein>
<dbReference type="KEGG" id="spap:H3Z74_01600"/>
<feature type="domain" description="Macro" evidence="2">
    <location>
        <begin position="1"/>
        <end position="151"/>
    </location>
</feature>
<dbReference type="PANTHER" id="PTHR12521">
    <property type="entry name" value="PROTEIN C6ORF130"/>
    <property type="match status" value="1"/>
</dbReference>
<proteinExistence type="predicted"/>
<gene>
    <name evidence="3" type="ORF">H3Z74_01600</name>
</gene>
<dbReference type="Proteomes" id="UP000516148">
    <property type="component" value="Chromosome"/>
</dbReference>